<keyword id="KW-0903">Direct protein sequencing</keyword>
<protein>
    <submittedName>
        <fullName>Prolactin, PRL</fullName>
    </submittedName>
</protein>
<dbReference type="SUPFAM" id="SSF47266">
    <property type="entry name" value="4-helical cytokines"/>
    <property type="match status" value="1"/>
</dbReference>
<dbReference type="AlphaFoldDB" id="Q9PSQ0"/>
<dbReference type="InterPro" id="IPR009079">
    <property type="entry name" value="4_helix_cytokine-like_core"/>
</dbReference>
<accession>Q9PSQ0</accession>
<reference key="1">
    <citation type="journal article" date="1993" name="Gen. Comp. Endocrinol.">
        <title>Isolation of prolactin and growth hormone from the pituitary of the holostean fish Amia calva.</title>
        <authorList>
            <person name="Dores R.M."/>
            <person name="Noso T."/>
            <person name="Rand-Weaver M."/>
            <person name="Kawauchi H."/>
        </authorList>
    </citation>
    <scope>PROTEIN SEQUENCE</scope>
</reference>
<organism>
    <name type="scientific">Amia calva</name>
    <name type="common">Bowfin</name>
    <dbReference type="NCBI Taxonomy" id="7924"/>
    <lineage>
        <taxon>Eukaryota</taxon>
        <taxon>Metazoa</taxon>
        <taxon>Chordata</taxon>
        <taxon>Craniata</taxon>
        <taxon>Vertebrata</taxon>
        <taxon>Euteleostomi</taxon>
        <taxon>Actinopterygii</taxon>
        <taxon>Neopterygii</taxon>
        <taxon>Holostei</taxon>
        <taxon>Amiiformes</taxon>
        <taxon>Amiidae</taxon>
        <taxon>Amia</taxon>
    </lineage>
</organism>
<name>Q9PSQ0_AMICA</name>
<proteinExistence type="evidence at protein level"/>
<sequence length="70" mass="7649">VGLGELLERAAQTSEYITSLSTARTNELVSLVRSLLLSWSDPLLLLSSEAPSLPHVLLRCRAAKMRPDVC</sequence>